<dbReference type="InterPro" id="IPR019376">
    <property type="entry name" value="Myeloid_leukemia_factor"/>
</dbReference>
<name>A0AAD9P928_RIDPI</name>
<comment type="caution">
    <text evidence="6">The sequence shown here is derived from an EMBL/GenBank/DDBJ whole genome shotgun (WGS) entry which is preliminary data.</text>
</comment>
<keyword evidence="4" id="KW-0597">Phosphoprotein</keyword>
<comment type="similarity">
    <text evidence="2">Belongs to the MLF family.</text>
</comment>
<organism evidence="6 7">
    <name type="scientific">Ridgeia piscesae</name>
    <name type="common">Tubeworm</name>
    <dbReference type="NCBI Taxonomy" id="27915"/>
    <lineage>
        <taxon>Eukaryota</taxon>
        <taxon>Metazoa</taxon>
        <taxon>Spiralia</taxon>
        <taxon>Lophotrochozoa</taxon>
        <taxon>Annelida</taxon>
        <taxon>Polychaeta</taxon>
        <taxon>Sedentaria</taxon>
        <taxon>Canalipalpata</taxon>
        <taxon>Sabellida</taxon>
        <taxon>Siboglinidae</taxon>
        <taxon>Ridgeia</taxon>
    </lineage>
</organism>
<evidence type="ECO:0000256" key="3">
    <source>
        <dbReference type="ARBA" id="ARBA00022490"/>
    </source>
</evidence>
<proteinExistence type="inferred from homology"/>
<feature type="region of interest" description="Disordered" evidence="5">
    <location>
        <begin position="192"/>
        <end position="240"/>
    </location>
</feature>
<keyword evidence="7" id="KW-1185">Reference proteome</keyword>
<evidence type="ECO:0000256" key="2">
    <source>
        <dbReference type="ARBA" id="ARBA00008332"/>
    </source>
</evidence>
<evidence type="ECO:0008006" key="8">
    <source>
        <dbReference type="Google" id="ProtNLM"/>
    </source>
</evidence>
<evidence type="ECO:0000256" key="1">
    <source>
        <dbReference type="ARBA" id="ARBA00004496"/>
    </source>
</evidence>
<dbReference type="PANTHER" id="PTHR13105">
    <property type="entry name" value="MYELOID LEUKEMIA FACTOR"/>
    <property type="match status" value="1"/>
</dbReference>
<comment type="subcellular location">
    <subcellularLocation>
        <location evidence="1">Cytoplasm</location>
    </subcellularLocation>
</comment>
<evidence type="ECO:0000256" key="5">
    <source>
        <dbReference type="SAM" id="MobiDB-lite"/>
    </source>
</evidence>
<dbReference type="Pfam" id="PF10248">
    <property type="entry name" value="Mlf1IP"/>
    <property type="match status" value="1"/>
</dbReference>
<evidence type="ECO:0000256" key="4">
    <source>
        <dbReference type="ARBA" id="ARBA00022553"/>
    </source>
</evidence>
<keyword evidence="3" id="KW-0963">Cytoplasm</keyword>
<sequence length="240" mass="26999">MFHGSMYRAFDEDPFFRSHADHIRAMDSMFGQMLPRQNEQMAITGSDGHKKKHRDAAGPLDVFGGMFGGNMFGGFDDMMNKMQSSMTMSGGKDDPNGHFYSQSSVMTYKKEKDKEPEVFQASTAVRQAPGGLRETKKLLRDTTKHMEKRAIGRNIGRRGHEMIQTKNTASGHVDEAQDLQELDEADLPNFHNEWQQKAAESFGRHGQGSGHRPASIDGGRNSGYKPSAITYHKPKRHHKK</sequence>
<dbReference type="AlphaFoldDB" id="A0AAD9P928"/>
<accession>A0AAD9P928</accession>
<evidence type="ECO:0000313" key="6">
    <source>
        <dbReference type="EMBL" id="KAK2190320.1"/>
    </source>
</evidence>
<reference evidence="6" key="1">
    <citation type="journal article" date="2023" name="Mol. Biol. Evol.">
        <title>Third-Generation Sequencing Reveals the Adaptive Role of the Epigenome in Three Deep-Sea Polychaetes.</title>
        <authorList>
            <person name="Perez M."/>
            <person name="Aroh O."/>
            <person name="Sun Y."/>
            <person name="Lan Y."/>
            <person name="Juniper S.K."/>
            <person name="Young C.R."/>
            <person name="Angers B."/>
            <person name="Qian P.Y."/>
        </authorList>
    </citation>
    <scope>NUCLEOTIDE SEQUENCE</scope>
    <source>
        <strain evidence="6">R07B-5</strain>
    </source>
</reference>
<dbReference type="GO" id="GO:0005737">
    <property type="term" value="C:cytoplasm"/>
    <property type="evidence" value="ECO:0007669"/>
    <property type="project" value="UniProtKB-SubCell"/>
</dbReference>
<dbReference type="EMBL" id="JAODUO010000083">
    <property type="protein sequence ID" value="KAK2190320.1"/>
    <property type="molecule type" value="Genomic_DNA"/>
</dbReference>
<gene>
    <name evidence="6" type="ORF">NP493_84g01012</name>
</gene>
<evidence type="ECO:0000313" key="7">
    <source>
        <dbReference type="Proteomes" id="UP001209878"/>
    </source>
</evidence>
<dbReference type="Proteomes" id="UP001209878">
    <property type="component" value="Unassembled WGS sequence"/>
</dbReference>
<protein>
    <recommendedName>
        <fullName evidence="8">Myeloid leukemia factor 1</fullName>
    </recommendedName>
</protein>